<dbReference type="EMBL" id="JAHKNI010000006">
    <property type="protein sequence ID" value="MBU3063889.1"/>
    <property type="molecule type" value="Genomic_DNA"/>
</dbReference>
<organism evidence="1 2">
    <name type="scientific">Nocardia albiluteola</name>
    <dbReference type="NCBI Taxonomy" id="2842303"/>
    <lineage>
        <taxon>Bacteria</taxon>
        <taxon>Bacillati</taxon>
        <taxon>Actinomycetota</taxon>
        <taxon>Actinomycetes</taxon>
        <taxon>Mycobacteriales</taxon>
        <taxon>Nocardiaceae</taxon>
        <taxon>Nocardia</taxon>
    </lineage>
</organism>
<proteinExistence type="predicted"/>
<reference evidence="1 2" key="1">
    <citation type="submission" date="2021-06" db="EMBL/GenBank/DDBJ databases">
        <title>Actinomycetes sequencing.</title>
        <authorList>
            <person name="Shan Q."/>
        </authorList>
    </citation>
    <scope>NUCLEOTIDE SEQUENCE [LARGE SCALE GENOMIC DNA]</scope>
    <source>
        <strain evidence="1 2">NEAU-G5</strain>
    </source>
</reference>
<sequence>MAVNILDRITIRLDDVGTWLERWQREYLPGAQRRGMRVVRRWRSFADVGAVTVHVLWEIDGVYPFYGMRGAAGGDPAVAEFWAWTDEHVVSRDRSVLEPMGDPS</sequence>
<accession>A0ABS6B0Q9</accession>
<comment type="caution">
    <text evidence="1">The sequence shown here is derived from an EMBL/GenBank/DDBJ whole genome shotgun (WGS) entry which is preliminary data.</text>
</comment>
<dbReference type="RefSeq" id="WP_215918766.1">
    <property type="nucleotide sequence ID" value="NZ_JAHKNI010000006.1"/>
</dbReference>
<evidence type="ECO:0000313" key="1">
    <source>
        <dbReference type="EMBL" id="MBU3063889.1"/>
    </source>
</evidence>
<gene>
    <name evidence="1" type="ORF">KO481_20440</name>
</gene>
<dbReference type="Proteomes" id="UP000733379">
    <property type="component" value="Unassembled WGS sequence"/>
</dbReference>
<name>A0ABS6B0Q9_9NOCA</name>
<dbReference type="Gene3D" id="3.30.70.100">
    <property type="match status" value="1"/>
</dbReference>
<evidence type="ECO:0000313" key="2">
    <source>
        <dbReference type="Proteomes" id="UP000733379"/>
    </source>
</evidence>
<protein>
    <recommendedName>
        <fullName evidence="3">NIPSNAP domain-containing protein</fullName>
    </recommendedName>
</protein>
<keyword evidence="2" id="KW-1185">Reference proteome</keyword>
<dbReference type="SUPFAM" id="SSF54909">
    <property type="entry name" value="Dimeric alpha+beta barrel"/>
    <property type="match status" value="1"/>
</dbReference>
<dbReference type="InterPro" id="IPR011008">
    <property type="entry name" value="Dimeric_a/b-barrel"/>
</dbReference>
<evidence type="ECO:0008006" key="3">
    <source>
        <dbReference type="Google" id="ProtNLM"/>
    </source>
</evidence>